<comment type="caution">
    <text evidence="4">The sequence shown here is derived from an EMBL/GenBank/DDBJ whole genome shotgun (WGS) entry which is preliminary data.</text>
</comment>
<evidence type="ECO:0000256" key="1">
    <source>
        <dbReference type="ARBA" id="ARBA00022729"/>
    </source>
</evidence>
<reference evidence="4" key="1">
    <citation type="submission" date="2021-02" db="EMBL/GenBank/DDBJ databases">
        <authorList>
            <person name="Dougan E. K."/>
            <person name="Rhodes N."/>
            <person name="Thang M."/>
            <person name="Chan C."/>
        </authorList>
    </citation>
    <scope>NUCLEOTIDE SEQUENCE</scope>
</reference>
<dbReference type="PANTHER" id="PTHR10161:SF14">
    <property type="entry name" value="TARTRATE-RESISTANT ACID PHOSPHATASE TYPE 5"/>
    <property type="match status" value="1"/>
</dbReference>
<dbReference type="Gene3D" id="3.60.21.10">
    <property type="match status" value="1"/>
</dbReference>
<evidence type="ECO:0000259" key="3">
    <source>
        <dbReference type="PROSITE" id="PS51670"/>
    </source>
</evidence>
<dbReference type="PROSITE" id="PS51670">
    <property type="entry name" value="SHKT"/>
    <property type="match status" value="2"/>
</dbReference>
<proteinExistence type="predicted"/>
<evidence type="ECO:0000256" key="2">
    <source>
        <dbReference type="ARBA" id="ARBA00022801"/>
    </source>
</evidence>
<sequence length="548" mass="59362">MSYHTCVHVRVPPPITPAPVPELPPDLPPATSCDDQDPSCSGWAAIGQCTANPAFMLAKCSLSCGKCQQPAEPSPPPPPAASCVDDSTYCPTWAKDGQCKSNPGYMSRACRLSCGACGSDLPSATTAGPSFGARIPNPPDVALGYSGHAWPDMSIPSTGDIHLLAIGDWGGMDGTVITDGKRAKKDYYRIIQYQGGDTEGPHTMARSRPGCEFANLVECFNTHGQPGGNAASPCYTTCGWAPGLDDKAQLLVAEQFKRRAAQVNPKLVLNVGDNFYWGGIETDCGTPMTELHLVTKHQFDSIFEGIYNGPGLDNVPWLSVLGNHDWGGRYFNAGWDQQIAYTWQSQRWLMPAPYWTLHVDFPDKGFSADFIMTDSNAHDAKDSSEDPEHNVCGALHTPSEASCAAQGGPPSVAECKTWFHNFWKTQQRWAEQRLSQSTADWQIMVTHFPCGHSASWYAKLHMQYGLDLLVTGHRHEQELWQESAMLGGLTCIVTGGGGGITSEMPPAWGVNHDSQYGFFDLTISKEKINILLINQNGAVVKTGSAHPS</sequence>
<dbReference type="InterPro" id="IPR051558">
    <property type="entry name" value="Metallophosphoesterase_PAP"/>
</dbReference>
<accession>A0A813EUW6</accession>
<organism evidence="4 5">
    <name type="scientific">Polarella glacialis</name>
    <name type="common">Dinoflagellate</name>
    <dbReference type="NCBI Taxonomy" id="89957"/>
    <lineage>
        <taxon>Eukaryota</taxon>
        <taxon>Sar</taxon>
        <taxon>Alveolata</taxon>
        <taxon>Dinophyceae</taxon>
        <taxon>Suessiales</taxon>
        <taxon>Suessiaceae</taxon>
        <taxon>Polarella</taxon>
    </lineage>
</organism>
<evidence type="ECO:0000313" key="4">
    <source>
        <dbReference type="EMBL" id="CAE8604942.1"/>
    </source>
</evidence>
<protein>
    <recommendedName>
        <fullName evidence="3">ShKT domain-containing protein</fullName>
    </recommendedName>
</protein>
<dbReference type="Proteomes" id="UP000654075">
    <property type="component" value="Unassembled WGS sequence"/>
</dbReference>
<dbReference type="InterPro" id="IPR029052">
    <property type="entry name" value="Metallo-depent_PP-like"/>
</dbReference>
<gene>
    <name evidence="4" type="ORF">PGLA1383_LOCUS23082</name>
</gene>
<dbReference type="EMBL" id="CAJNNV010017137">
    <property type="protein sequence ID" value="CAE8604942.1"/>
    <property type="molecule type" value="Genomic_DNA"/>
</dbReference>
<dbReference type="InterPro" id="IPR003582">
    <property type="entry name" value="ShKT_dom"/>
</dbReference>
<keyword evidence="1" id="KW-0732">Signal</keyword>
<feature type="domain" description="ShKT" evidence="3">
    <location>
        <begin position="83"/>
        <end position="117"/>
    </location>
</feature>
<dbReference type="OrthoDB" id="411211at2759"/>
<dbReference type="SUPFAM" id="SSF56300">
    <property type="entry name" value="Metallo-dependent phosphatases"/>
    <property type="match status" value="1"/>
</dbReference>
<dbReference type="GO" id="GO:0016787">
    <property type="term" value="F:hydrolase activity"/>
    <property type="evidence" value="ECO:0007669"/>
    <property type="project" value="UniProtKB-KW"/>
</dbReference>
<feature type="domain" description="ShKT" evidence="3">
    <location>
        <begin position="33"/>
        <end position="67"/>
    </location>
</feature>
<name>A0A813EUW6_POLGL</name>
<keyword evidence="5" id="KW-1185">Reference proteome</keyword>
<dbReference type="Pfam" id="PF01549">
    <property type="entry name" value="ShK"/>
    <property type="match status" value="2"/>
</dbReference>
<dbReference type="AlphaFoldDB" id="A0A813EUW6"/>
<dbReference type="InterPro" id="IPR004843">
    <property type="entry name" value="Calcineurin-like_PHP"/>
</dbReference>
<dbReference type="PANTHER" id="PTHR10161">
    <property type="entry name" value="TARTRATE-RESISTANT ACID PHOSPHATASE TYPE 5"/>
    <property type="match status" value="1"/>
</dbReference>
<keyword evidence="2" id="KW-0378">Hydrolase</keyword>
<evidence type="ECO:0000313" key="5">
    <source>
        <dbReference type="Proteomes" id="UP000654075"/>
    </source>
</evidence>
<dbReference type="SMART" id="SM00254">
    <property type="entry name" value="ShKT"/>
    <property type="match status" value="2"/>
</dbReference>
<dbReference type="Pfam" id="PF00149">
    <property type="entry name" value="Metallophos"/>
    <property type="match status" value="1"/>
</dbReference>